<keyword evidence="3" id="KW-0732">Signal</keyword>
<keyword evidence="5" id="KW-1185">Reference proteome</keyword>
<accession>A0ABT2D4N1</accession>
<evidence type="ECO:0000256" key="2">
    <source>
        <dbReference type="SAM" id="MobiDB-lite"/>
    </source>
</evidence>
<gene>
    <name evidence="4" type="ORF">NX778_23715</name>
</gene>
<reference evidence="4 5" key="1">
    <citation type="submission" date="2022-08" db="EMBL/GenBank/DDBJ databases">
        <title>Reclassification of Massilia species as members of the genera Telluria, Duganella, Pseudoduganella, Mokoshia gen. nov. and Zemynaea gen. nov. using orthogonal and non-orthogonal genome-based approaches.</title>
        <authorList>
            <person name="Bowman J.P."/>
        </authorList>
    </citation>
    <scope>NUCLEOTIDE SEQUENCE [LARGE SCALE GENOMIC DNA]</scope>
    <source>
        <strain evidence="4 5">JCM 31606</strain>
    </source>
</reference>
<dbReference type="RefSeq" id="WP_258814282.1">
    <property type="nucleotide sequence ID" value="NZ_JANUGU010000013.1"/>
</dbReference>
<comment type="caution">
    <text evidence="4">The sequence shown here is derived from an EMBL/GenBank/DDBJ whole genome shotgun (WGS) entry which is preliminary data.</text>
</comment>
<protein>
    <recommendedName>
        <fullName evidence="6">Periplasmic heavy metal sensor</fullName>
    </recommendedName>
</protein>
<sequence length="187" mass="20381">MQTIPLRRAVRAAVLALALGASASSFAVPLMDMRAEDMLPMVSELGKELNLNPNQQILWHKVESGSREILRQRVDRRARLQEQAKGALEKKDVELRELNALIEAEANTSAAEDKQLREMWLTVNDALDDGQRRKVATFVSEQMQRVERPDAPRGAPKGDESGGRGRRGGGRMGGGAGGMHMPGSGGD</sequence>
<feature type="chain" id="PRO_5046979297" description="Periplasmic heavy metal sensor" evidence="3">
    <location>
        <begin position="28"/>
        <end position="187"/>
    </location>
</feature>
<dbReference type="EMBL" id="JANUGU010000013">
    <property type="protein sequence ID" value="MCS0661084.1"/>
    <property type="molecule type" value="Genomic_DNA"/>
</dbReference>
<name>A0ABT2D4N1_9BURK</name>
<feature type="signal peptide" evidence="3">
    <location>
        <begin position="1"/>
        <end position="27"/>
    </location>
</feature>
<evidence type="ECO:0008006" key="6">
    <source>
        <dbReference type="Google" id="ProtNLM"/>
    </source>
</evidence>
<feature type="coiled-coil region" evidence="1">
    <location>
        <begin position="77"/>
        <end position="108"/>
    </location>
</feature>
<evidence type="ECO:0000256" key="3">
    <source>
        <dbReference type="SAM" id="SignalP"/>
    </source>
</evidence>
<organism evidence="4 5">
    <name type="scientific">Massilia terrae</name>
    <dbReference type="NCBI Taxonomy" id="1811224"/>
    <lineage>
        <taxon>Bacteria</taxon>
        <taxon>Pseudomonadati</taxon>
        <taxon>Pseudomonadota</taxon>
        <taxon>Betaproteobacteria</taxon>
        <taxon>Burkholderiales</taxon>
        <taxon>Oxalobacteraceae</taxon>
        <taxon>Telluria group</taxon>
        <taxon>Massilia</taxon>
    </lineage>
</organism>
<feature type="compositionally biased region" description="Gly residues" evidence="2">
    <location>
        <begin position="170"/>
        <end position="187"/>
    </location>
</feature>
<evidence type="ECO:0000313" key="4">
    <source>
        <dbReference type="EMBL" id="MCS0661084.1"/>
    </source>
</evidence>
<evidence type="ECO:0000256" key="1">
    <source>
        <dbReference type="SAM" id="Coils"/>
    </source>
</evidence>
<evidence type="ECO:0000313" key="5">
    <source>
        <dbReference type="Proteomes" id="UP001204621"/>
    </source>
</evidence>
<keyword evidence="1" id="KW-0175">Coiled coil</keyword>
<proteinExistence type="predicted"/>
<feature type="compositionally biased region" description="Basic and acidic residues" evidence="2">
    <location>
        <begin position="144"/>
        <end position="163"/>
    </location>
</feature>
<dbReference type="Proteomes" id="UP001204621">
    <property type="component" value="Unassembled WGS sequence"/>
</dbReference>
<feature type="region of interest" description="Disordered" evidence="2">
    <location>
        <begin position="141"/>
        <end position="187"/>
    </location>
</feature>